<dbReference type="Proteomes" id="UP000799424">
    <property type="component" value="Unassembled WGS sequence"/>
</dbReference>
<organism evidence="3 4">
    <name type="scientific">Ophiobolus disseminans</name>
    <dbReference type="NCBI Taxonomy" id="1469910"/>
    <lineage>
        <taxon>Eukaryota</taxon>
        <taxon>Fungi</taxon>
        <taxon>Dikarya</taxon>
        <taxon>Ascomycota</taxon>
        <taxon>Pezizomycotina</taxon>
        <taxon>Dothideomycetes</taxon>
        <taxon>Pleosporomycetidae</taxon>
        <taxon>Pleosporales</taxon>
        <taxon>Pleosporineae</taxon>
        <taxon>Phaeosphaeriaceae</taxon>
        <taxon>Ophiobolus</taxon>
    </lineage>
</organism>
<keyword evidence="2" id="KW-0732">Signal</keyword>
<evidence type="ECO:0000313" key="3">
    <source>
        <dbReference type="EMBL" id="KAF2819007.1"/>
    </source>
</evidence>
<reference evidence="3" key="1">
    <citation type="journal article" date="2020" name="Stud. Mycol.">
        <title>101 Dothideomycetes genomes: a test case for predicting lifestyles and emergence of pathogens.</title>
        <authorList>
            <person name="Haridas S."/>
            <person name="Albert R."/>
            <person name="Binder M."/>
            <person name="Bloem J."/>
            <person name="Labutti K."/>
            <person name="Salamov A."/>
            <person name="Andreopoulos B."/>
            <person name="Baker S."/>
            <person name="Barry K."/>
            <person name="Bills G."/>
            <person name="Bluhm B."/>
            <person name="Cannon C."/>
            <person name="Castanera R."/>
            <person name="Culley D."/>
            <person name="Daum C."/>
            <person name="Ezra D."/>
            <person name="Gonzalez J."/>
            <person name="Henrissat B."/>
            <person name="Kuo A."/>
            <person name="Liang C."/>
            <person name="Lipzen A."/>
            <person name="Lutzoni F."/>
            <person name="Magnuson J."/>
            <person name="Mondo S."/>
            <person name="Nolan M."/>
            <person name="Ohm R."/>
            <person name="Pangilinan J."/>
            <person name="Park H.-J."/>
            <person name="Ramirez L."/>
            <person name="Alfaro M."/>
            <person name="Sun H."/>
            <person name="Tritt A."/>
            <person name="Yoshinaga Y."/>
            <person name="Zwiers L.-H."/>
            <person name="Turgeon B."/>
            <person name="Goodwin S."/>
            <person name="Spatafora J."/>
            <person name="Crous P."/>
            <person name="Grigoriev I."/>
        </authorList>
    </citation>
    <scope>NUCLEOTIDE SEQUENCE</scope>
    <source>
        <strain evidence="3">CBS 113818</strain>
    </source>
</reference>
<accession>A0A6A6ZFN6</accession>
<evidence type="ECO:0000313" key="4">
    <source>
        <dbReference type="Proteomes" id="UP000799424"/>
    </source>
</evidence>
<keyword evidence="4" id="KW-1185">Reference proteome</keyword>
<evidence type="ECO:0000256" key="1">
    <source>
        <dbReference type="SAM" id="MobiDB-lite"/>
    </source>
</evidence>
<dbReference type="EMBL" id="MU006247">
    <property type="protein sequence ID" value="KAF2819007.1"/>
    <property type="molecule type" value="Genomic_DNA"/>
</dbReference>
<sequence length="234" mass="24967">MRYPSISPFTTLACLSQIWACLVQAGCYHPNGTQTRDAYHAPCSKDTSNPLSTICCAIERPAPFGWSRDSTPSNDRCLDNGICMWMNNGTDYTSYWREECTFTDWKSGKCLNLCLDHITEGNQQMTPCDGTPTSEKWCCGPSTACCDVAPSIVPAMFKHTEPLSSVSPSSSPSPASTKTSANTPQISSATLSSGTHAPTASTHTTSSNLASGSIGGIAIGACAFRHQDTLCIRS</sequence>
<gene>
    <name evidence="3" type="ORF">CC86DRAFT_388436</name>
</gene>
<dbReference type="OrthoDB" id="5215637at2759"/>
<dbReference type="AlphaFoldDB" id="A0A6A6ZFN6"/>
<feature type="chain" id="PRO_5025663166" evidence="2">
    <location>
        <begin position="21"/>
        <end position="234"/>
    </location>
</feature>
<protein>
    <submittedName>
        <fullName evidence="3">Uncharacterized protein</fullName>
    </submittedName>
</protein>
<feature type="compositionally biased region" description="Low complexity" evidence="1">
    <location>
        <begin position="192"/>
        <end position="207"/>
    </location>
</feature>
<name>A0A6A6ZFN6_9PLEO</name>
<evidence type="ECO:0000256" key="2">
    <source>
        <dbReference type="SAM" id="SignalP"/>
    </source>
</evidence>
<feature type="signal peptide" evidence="2">
    <location>
        <begin position="1"/>
        <end position="20"/>
    </location>
</feature>
<feature type="region of interest" description="Disordered" evidence="1">
    <location>
        <begin position="161"/>
        <end position="207"/>
    </location>
</feature>
<proteinExistence type="predicted"/>
<feature type="compositionally biased region" description="Low complexity" evidence="1">
    <location>
        <begin position="162"/>
        <end position="184"/>
    </location>
</feature>